<reference evidence="1 2" key="1">
    <citation type="journal article" date="2012" name="J. Bacteriol.">
        <title>Complete genome sequence of Enterobacter aerogenes KCTC 2190.</title>
        <authorList>
            <person name="Shin S.H."/>
            <person name="Kim S."/>
            <person name="Kim J.Y."/>
            <person name="Lee S."/>
            <person name="Um Y."/>
            <person name="Oh M.K."/>
            <person name="Kim Y.R."/>
            <person name="Lee J."/>
            <person name="Yang K.S."/>
        </authorList>
    </citation>
    <scope>NUCLEOTIDE SEQUENCE [LARGE SCALE GENOMIC DNA]</scope>
    <source>
        <strain evidence="1 2">KCTC 2190</strain>
    </source>
</reference>
<evidence type="ECO:0000313" key="1">
    <source>
        <dbReference type="EMBL" id="AEG96241.1"/>
    </source>
</evidence>
<name>A0A0H3FNE1_KLEAK</name>
<dbReference type="HOGENOM" id="CLU_3381675_0_0_6"/>
<organism evidence="1 2">
    <name type="scientific">Klebsiella aerogenes (strain ATCC 13048 / DSM 30053 / CCUG 1429 / JCM 1235 / KCTC 2190 / NBRC 13534 / NCIMB 10102 / NCTC 10006 / CDC 819-56)</name>
    <name type="common">Enterobacter aerogenes</name>
    <dbReference type="NCBI Taxonomy" id="1028307"/>
    <lineage>
        <taxon>Bacteria</taxon>
        <taxon>Pseudomonadati</taxon>
        <taxon>Pseudomonadota</taxon>
        <taxon>Gammaproteobacteria</taxon>
        <taxon>Enterobacterales</taxon>
        <taxon>Enterobacteriaceae</taxon>
        <taxon>Klebsiella/Raoultella group</taxon>
        <taxon>Klebsiella</taxon>
    </lineage>
</organism>
<gene>
    <name evidence="1" type="ordered locus">EAE_06585</name>
</gene>
<proteinExistence type="predicted"/>
<protein>
    <submittedName>
        <fullName evidence="1">Uncharacterized protein</fullName>
    </submittedName>
</protein>
<evidence type="ECO:0000313" key="2">
    <source>
        <dbReference type="Proteomes" id="UP000008881"/>
    </source>
</evidence>
<accession>A0A0H3FNE1</accession>
<dbReference type="Proteomes" id="UP000008881">
    <property type="component" value="Chromosome"/>
</dbReference>
<dbReference type="EMBL" id="CP002824">
    <property type="protein sequence ID" value="AEG96241.1"/>
    <property type="molecule type" value="Genomic_DNA"/>
</dbReference>
<keyword evidence="2" id="KW-1185">Reference proteome</keyword>
<dbReference type="AlphaFoldDB" id="A0A0H3FNE1"/>
<dbReference type="KEGG" id="eae:EAE_06585"/>
<sequence>MIKCHQLYKLYFNINHYILIVVKHPLQLDQDTI</sequence>
<dbReference type="OrthoDB" id="9871386at2"/>